<sequence length="95" mass="10364">MPQRKAAFFIDGLQHRVYIGIVKHKKALRILDGVNVLLQNSHAETVEGADVPGIAVAGETADALLHLIGRFVCKCDAENVGRHNSDFIDQISKAM</sequence>
<gene>
    <name evidence="1" type="ORF">SDC9_61281</name>
</gene>
<accession>A0A644XG93</accession>
<dbReference type="EMBL" id="VSSQ01002357">
    <property type="protein sequence ID" value="MPM14917.1"/>
    <property type="molecule type" value="Genomic_DNA"/>
</dbReference>
<evidence type="ECO:0000313" key="1">
    <source>
        <dbReference type="EMBL" id="MPM14917.1"/>
    </source>
</evidence>
<reference evidence="1" key="1">
    <citation type="submission" date="2019-08" db="EMBL/GenBank/DDBJ databases">
        <authorList>
            <person name="Kucharzyk K."/>
            <person name="Murdoch R.W."/>
            <person name="Higgins S."/>
            <person name="Loffler F."/>
        </authorList>
    </citation>
    <scope>NUCLEOTIDE SEQUENCE</scope>
</reference>
<proteinExistence type="predicted"/>
<dbReference type="AlphaFoldDB" id="A0A644XG93"/>
<organism evidence="1">
    <name type="scientific">bioreactor metagenome</name>
    <dbReference type="NCBI Taxonomy" id="1076179"/>
    <lineage>
        <taxon>unclassified sequences</taxon>
        <taxon>metagenomes</taxon>
        <taxon>ecological metagenomes</taxon>
    </lineage>
</organism>
<comment type="caution">
    <text evidence="1">The sequence shown here is derived from an EMBL/GenBank/DDBJ whole genome shotgun (WGS) entry which is preliminary data.</text>
</comment>
<protein>
    <submittedName>
        <fullName evidence="1">Uncharacterized protein</fullName>
    </submittedName>
</protein>
<name>A0A644XG93_9ZZZZ</name>